<reference evidence="2 3" key="1">
    <citation type="submission" date="2024-01" db="EMBL/GenBank/DDBJ databases">
        <title>A draft genome for the cacao thread blight pathogen Marasmiellus scandens.</title>
        <authorList>
            <person name="Baruah I.K."/>
            <person name="Leung J."/>
            <person name="Bukari Y."/>
            <person name="Amoako-Attah I."/>
            <person name="Meinhardt L.W."/>
            <person name="Bailey B.A."/>
            <person name="Cohen S.P."/>
        </authorList>
    </citation>
    <scope>NUCLEOTIDE SEQUENCE [LARGE SCALE GENOMIC DNA]</scope>
    <source>
        <strain evidence="2 3">GH-19</strain>
    </source>
</reference>
<name>A0ABR1J2Q5_9AGAR</name>
<dbReference type="Proteomes" id="UP001498398">
    <property type="component" value="Unassembled WGS sequence"/>
</dbReference>
<evidence type="ECO:0000313" key="3">
    <source>
        <dbReference type="Proteomes" id="UP001498398"/>
    </source>
</evidence>
<evidence type="ECO:0008006" key="4">
    <source>
        <dbReference type="Google" id="ProtNLM"/>
    </source>
</evidence>
<comment type="caution">
    <text evidence="2">The sequence shown here is derived from an EMBL/GenBank/DDBJ whole genome shotgun (WGS) entry which is preliminary data.</text>
</comment>
<keyword evidence="3" id="KW-1185">Reference proteome</keyword>
<proteinExistence type="predicted"/>
<evidence type="ECO:0000313" key="2">
    <source>
        <dbReference type="EMBL" id="KAK7448795.1"/>
    </source>
</evidence>
<feature type="compositionally biased region" description="Low complexity" evidence="1">
    <location>
        <begin position="466"/>
        <end position="502"/>
    </location>
</feature>
<dbReference type="EMBL" id="JBANRG010000037">
    <property type="protein sequence ID" value="KAK7448795.1"/>
    <property type="molecule type" value="Genomic_DNA"/>
</dbReference>
<accession>A0ABR1J2Q5</accession>
<feature type="region of interest" description="Disordered" evidence="1">
    <location>
        <begin position="291"/>
        <end position="324"/>
    </location>
</feature>
<organism evidence="2 3">
    <name type="scientific">Marasmiellus scandens</name>
    <dbReference type="NCBI Taxonomy" id="2682957"/>
    <lineage>
        <taxon>Eukaryota</taxon>
        <taxon>Fungi</taxon>
        <taxon>Dikarya</taxon>
        <taxon>Basidiomycota</taxon>
        <taxon>Agaricomycotina</taxon>
        <taxon>Agaricomycetes</taxon>
        <taxon>Agaricomycetidae</taxon>
        <taxon>Agaricales</taxon>
        <taxon>Marasmiineae</taxon>
        <taxon>Omphalotaceae</taxon>
        <taxon>Marasmiellus</taxon>
    </lineage>
</organism>
<feature type="region of interest" description="Disordered" evidence="1">
    <location>
        <begin position="455"/>
        <end position="521"/>
    </location>
</feature>
<feature type="compositionally biased region" description="Acidic residues" evidence="1">
    <location>
        <begin position="301"/>
        <end position="314"/>
    </location>
</feature>
<protein>
    <recommendedName>
        <fullName evidence="4">F-box domain-containing protein</fullName>
    </recommendedName>
</protein>
<evidence type="ECO:0000256" key="1">
    <source>
        <dbReference type="SAM" id="MobiDB-lite"/>
    </source>
</evidence>
<sequence>MMLPQELVDTIIDFLFDDKDSLNSCALVSKSWLPSSRFHLFHTVALASTDTDKRRRLHDLITANPHIGNCIHYLQLSVPSEEDTALEALLPLLPSLRKLNLTSGSLVPWLSIPLSIRTTILRTVFPLDSLVYLCLRNWEFDDTEEFERLLESCGRNLKVLSLWCVKFLAYKQTSAEEGEPKPPPIKLDSLILDYVDCPSLCEWLLSEPRTLDLTSLTSLRLAHSTDTHSSIQTLLITLGPSLEKFHYKPGVSLISSPLDLSSNSSLHTIHLTLEEPEALGWAVDAVASLPSASTSSSEHTESEEPIPDLPDQEDPGLTSPMKSTSPLTNLTLDLYIPPSKLPPPSAWARLVDVLSDSVKEVGIGIWAKKGSVEWERVEGMLGLIETEVDREEEKTGEEGEKVVLISEGEQDEDPEIGVKSLNLCEIEGEAEIEAKVEVANSEEEEEEQDVVIHHHHIPKGKHKVEPIPINVPIPESESDTSSSSSASSSASSSSSSVSSLLSNRGLAKSKSKSRSRLDVDAKLKPKARLSDVIRIYQLGTKSQRASI</sequence>
<gene>
    <name evidence="2" type="ORF">VKT23_013525</name>
</gene>